<evidence type="ECO:0000256" key="4">
    <source>
        <dbReference type="ARBA" id="ARBA00023128"/>
    </source>
</evidence>
<geneLocation type="mitochondrion" evidence="7"/>
<evidence type="ECO:0000256" key="5">
    <source>
        <dbReference type="SAM" id="Phobius"/>
    </source>
</evidence>
<evidence type="ECO:0000259" key="6">
    <source>
        <dbReference type="Pfam" id="PF01578"/>
    </source>
</evidence>
<feature type="domain" description="Cytochrome c assembly protein" evidence="6">
    <location>
        <begin position="590"/>
        <end position="859"/>
    </location>
</feature>
<dbReference type="PRINTS" id="PR01412">
    <property type="entry name" value="CCBSBIOGNSIS"/>
</dbReference>
<comment type="similarity">
    <text evidence="2">Belongs to the CcmF/CycK/Ccl1/NrfE/CcsA family.</text>
</comment>
<evidence type="ECO:0000256" key="3">
    <source>
        <dbReference type="ARBA" id="ARBA00022748"/>
    </source>
</evidence>
<dbReference type="GO" id="GO:0005739">
    <property type="term" value="C:mitochondrion"/>
    <property type="evidence" value="ECO:0007669"/>
    <property type="project" value="UniProtKB-SubCell"/>
</dbReference>
<dbReference type="PANTHER" id="PTHR43653">
    <property type="entry name" value="CYTOCHROME C ASSEMBLY PROTEIN-RELATED"/>
    <property type="match status" value="1"/>
</dbReference>
<accession>A0A5N5IVX5</accession>
<keyword evidence="5" id="KW-1133">Transmembrane helix</keyword>
<feature type="transmembrane region" description="Helical" evidence="5">
    <location>
        <begin position="876"/>
        <end position="893"/>
    </location>
</feature>
<name>A0A5N5IVX5_9ROSI</name>
<dbReference type="InterPro" id="IPR002541">
    <property type="entry name" value="Cyt_c_assembly"/>
</dbReference>
<sequence length="935" mass="106074">MPSFARKSNNIVVSRAGVTWKSNSPKELLKQLVLARTRGYYGRNEWWYSKKSIQINKKWYLLMKCHCMDLPPPTAREAFDGEFHLSCRMSSSNSYVSNPFFHKGFVLLLLPGRVIYYLSFGSWIASVTGLLILLLLSLVTIKIGDKHYREKVWSRTKTDFLIPTHFTLVHIRTGSFPCLIGACRQLEIELLLRKLIVGFYRSESCCEEILVPVKIASSDREIINTKTIVLYPTLRIGGRIYVYPQLHIGKFVLFLRGVIKGGIGIRWFDKPRKNNHRLVLTLKRPALLLGWASLYAPTPNKVLVEIVELSLEKGDEGTRPPNPAGQGRAGHRFESCHLSCGSSCGYRMMGITKQKFGNEHEMSIYELFHYSLFPGPFVAFTYNKKQPPAFGAAPAFWCILLSFLGLSFRHIPNNLSNYNVLTANAPFFYQISGTWSNHEGSILSWCRIPSFYGFLLCYRGRLQSHNVSKRGDHRETLFYSFVSNVVKNSILSLPRYEQKSGAAPQLYTPFDSDLVDSELRLQRNRTFDGPALFYAPLYPERRMSFAPLGARRSRGSQEGKRTHPLLHLARDDKERASSIDEKRIDGALGIALFFSLFLSASSDPFVRNFFVRTEPLAESNPVPQDPISAIHPPCIYAGDVASAMGFGLCRSKMMNGIVSLHSPPMRKDAVEKKGTLLRSAGCVGSRITSEFFTLKFKHVGAKCYPALLLRSNRSPLMLLRRRFLAFSSLWTGAHTGGEQTKRVFRNGKKETTISPLCWTAGANTVVSDQDQEPIRIWILTCWWLVTVGILPGSWWAHHELGRGGWWFRDPVENASFMPRVLATARIHSVIIPLLHSWTSFLNIVTLPCCVSGTFSIRSGLLAPVHSFATDDTRGIFLWRFFLLMTGISMILFSQMKQQASVRRTYKKEMVVARSTLVHLRHSARAQPRPVMLWKN</sequence>
<feature type="transmembrane region" description="Helical" evidence="5">
    <location>
        <begin position="114"/>
        <end position="141"/>
    </location>
</feature>
<dbReference type="PRINTS" id="PR01410">
    <property type="entry name" value="CCBIOGENESIS"/>
</dbReference>
<proteinExistence type="inferred from homology"/>
<dbReference type="Proteomes" id="UP000326939">
    <property type="component" value="Mitochondrion MT"/>
</dbReference>
<comment type="caution">
    <text evidence="7">The sequence shown here is derived from an EMBL/GenBank/DDBJ whole genome shotgun (WGS) entry which is preliminary data.</text>
</comment>
<dbReference type="InterPro" id="IPR003569">
    <property type="entry name" value="Cyt_c_biogenesis_plant"/>
</dbReference>
<reference evidence="8" key="1">
    <citation type="journal article" date="2019" name="Gigascience">
        <title>De novo genome assembly of the endangered Acer yangbiense, a plant species with extremely small populations endemic to Yunnan Province, China.</title>
        <authorList>
            <person name="Yang J."/>
            <person name="Wariss H.M."/>
            <person name="Tao L."/>
            <person name="Zhang R."/>
            <person name="Yun Q."/>
            <person name="Hollingsworth P."/>
            <person name="Dao Z."/>
            <person name="Luo G."/>
            <person name="Guo H."/>
            <person name="Ma Y."/>
            <person name="Sun W."/>
        </authorList>
    </citation>
    <scope>NUCLEOTIDE SEQUENCE [LARGE SCALE GENOMIC DNA]</scope>
    <source>
        <strain evidence="8">cv. br00</strain>
    </source>
</reference>
<feature type="transmembrane region" description="Helical" evidence="5">
    <location>
        <begin position="776"/>
        <end position="796"/>
    </location>
</feature>
<dbReference type="InterPro" id="IPR003567">
    <property type="entry name" value="Cyt_c_biogenesis"/>
</dbReference>
<dbReference type="AlphaFoldDB" id="A0A5N5IVX5"/>
<organism evidence="7 8">
    <name type="scientific">Salix brachista</name>
    <dbReference type="NCBI Taxonomy" id="2182728"/>
    <lineage>
        <taxon>Eukaryota</taxon>
        <taxon>Viridiplantae</taxon>
        <taxon>Streptophyta</taxon>
        <taxon>Embryophyta</taxon>
        <taxon>Tracheophyta</taxon>
        <taxon>Spermatophyta</taxon>
        <taxon>Magnoliopsida</taxon>
        <taxon>eudicotyledons</taxon>
        <taxon>Gunneridae</taxon>
        <taxon>Pentapetalae</taxon>
        <taxon>rosids</taxon>
        <taxon>fabids</taxon>
        <taxon>Malpighiales</taxon>
        <taxon>Salicaceae</taxon>
        <taxon>Saliceae</taxon>
        <taxon>Salix</taxon>
    </lineage>
</organism>
<feature type="transmembrane region" description="Helical" evidence="5">
    <location>
        <begin position="841"/>
        <end position="864"/>
    </location>
</feature>
<comment type="subcellular location">
    <subcellularLocation>
        <location evidence="1">Mitochondrion</location>
    </subcellularLocation>
</comment>
<evidence type="ECO:0000313" key="7">
    <source>
        <dbReference type="EMBL" id="KAB5511261.1"/>
    </source>
</evidence>
<keyword evidence="8" id="KW-1185">Reference proteome</keyword>
<evidence type="ECO:0000313" key="8">
    <source>
        <dbReference type="Proteomes" id="UP000326939"/>
    </source>
</evidence>
<gene>
    <name evidence="7" type="ORF">DKX38_030056</name>
</gene>
<keyword evidence="5" id="KW-0812">Transmembrane</keyword>
<dbReference type="GO" id="GO:0017004">
    <property type="term" value="P:cytochrome complex assembly"/>
    <property type="evidence" value="ECO:0007669"/>
    <property type="project" value="UniProtKB-KW"/>
</dbReference>
<protein>
    <recommendedName>
        <fullName evidence="6">Cytochrome c assembly protein domain-containing protein</fullName>
    </recommendedName>
</protein>
<keyword evidence="5" id="KW-0472">Membrane</keyword>
<dbReference type="GO" id="GO:0015232">
    <property type="term" value="F:heme transmembrane transporter activity"/>
    <property type="evidence" value="ECO:0007669"/>
    <property type="project" value="InterPro"/>
</dbReference>
<feature type="transmembrane region" description="Helical" evidence="5">
    <location>
        <begin position="388"/>
        <end position="408"/>
    </location>
</feature>
<evidence type="ECO:0000256" key="2">
    <source>
        <dbReference type="ARBA" id="ARBA00009186"/>
    </source>
</evidence>
<dbReference type="GO" id="GO:0016020">
    <property type="term" value="C:membrane"/>
    <property type="evidence" value="ECO:0007669"/>
    <property type="project" value="InterPro"/>
</dbReference>
<dbReference type="PANTHER" id="PTHR43653:SF1">
    <property type="entry name" value="CYTOCHROME C-TYPE BIOGENESIS PROTEIN CCMF"/>
    <property type="match status" value="1"/>
</dbReference>
<dbReference type="Pfam" id="PF01578">
    <property type="entry name" value="Cytochrom_C_asm"/>
    <property type="match status" value="1"/>
</dbReference>
<keyword evidence="3" id="KW-0201">Cytochrome c-type biogenesis</keyword>
<keyword evidence="4 7" id="KW-0496">Mitochondrion</keyword>
<evidence type="ECO:0000256" key="1">
    <source>
        <dbReference type="ARBA" id="ARBA00004173"/>
    </source>
</evidence>
<dbReference type="GO" id="GO:0020037">
    <property type="term" value="F:heme binding"/>
    <property type="evidence" value="ECO:0007669"/>
    <property type="project" value="InterPro"/>
</dbReference>
<dbReference type="EMBL" id="VDCV01000020">
    <property type="protein sequence ID" value="KAB5511261.1"/>
    <property type="molecule type" value="Genomic_DNA"/>
</dbReference>